<feature type="compositionally biased region" description="Basic and acidic residues" evidence="1">
    <location>
        <begin position="126"/>
        <end position="138"/>
    </location>
</feature>
<gene>
    <name evidence="3" type="ORF">SAMN05660841_01210</name>
</gene>
<proteinExistence type="predicted"/>
<dbReference type="OrthoDB" id="5513217at2"/>
<dbReference type="Gene3D" id="3.30.70.100">
    <property type="match status" value="1"/>
</dbReference>
<dbReference type="SUPFAM" id="SSF55008">
    <property type="entry name" value="HMA, heavy metal-associated domain"/>
    <property type="match status" value="1"/>
</dbReference>
<keyword evidence="4" id="KW-1185">Reference proteome</keyword>
<dbReference type="EMBL" id="FUZF01000003">
    <property type="protein sequence ID" value="SKB55742.1"/>
    <property type="molecule type" value="Genomic_DNA"/>
</dbReference>
<dbReference type="InterPro" id="IPR006121">
    <property type="entry name" value="HMA_dom"/>
</dbReference>
<dbReference type="PROSITE" id="PS50846">
    <property type="entry name" value="HMA_2"/>
    <property type="match status" value="1"/>
</dbReference>
<evidence type="ECO:0000313" key="4">
    <source>
        <dbReference type="Proteomes" id="UP000190150"/>
    </source>
</evidence>
<dbReference type="RefSeq" id="WP_079642129.1">
    <property type="nucleotide sequence ID" value="NZ_FUZF01000003.1"/>
</dbReference>
<name>A0A1T5C838_9SPHI</name>
<protein>
    <submittedName>
        <fullName evidence="3">Copper chaperone CopZ</fullName>
    </submittedName>
</protein>
<dbReference type="STRING" id="1513896.SAMN05660841_01210"/>
<dbReference type="AlphaFoldDB" id="A0A1T5C838"/>
<feature type="domain" description="HMA" evidence="2">
    <location>
        <begin position="27"/>
        <end position="92"/>
    </location>
</feature>
<reference evidence="4" key="1">
    <citation type="submission" date="2017-02" db="EMBL/GenBank/DDBJ databases">
        <authorList>
            <person name="Varghese N."/>
            <person name="Submissions S."/>
        </authorList>
    </citation>
    <scope>NUCLEOTIDE SEQUENCE [LARGE SCALE GENOMIC DNA]</scope>
    <source>
        <strain evidence="4">DSM 24091</strain>
    </source>
</reference>
<accession>A0A1T5C838</accession>
<dbReference type="GO" id="GO:0046872">
    <property type="term" value="F:metal ion binding"/>
    <property type="evidence" value="ECO:0007669"/>
    <property type="project" value="InterPro"/>
</dbReference>
<feature type="region of interest" description="Disordered" evidence="1">
    <location>
        <begin position="118"/>
        <end position="147"/>
    </location>
</feature>
<organism evidence="3 4">
    <name type="scientific">Sphingobacterium nematocida</name>
    <dbReference type="NCBI Taxonomy" id="1513896"/>
    <lineage>
        <taxon>Bacteria</taxon>
        <taxon>Pseudomonadati</taxon>
        <taxon>Bacteroidota</taxon>
        <taxon>Sphingobacteriia</taxon>
        <taxon>Sphingobacteriales</taxon>
        <taxon>Sphingobacteriaceae</taxon>
        <taxon>Sphingobacterium</taxon>
    </lineage>
</organism>
<sequence length="295" mass="32773">MNANYFWISISSIILSTTTISAQVKNTKTETFHINGNCGMCKATIEKAGNKKKESEVTWDATTQSANISYDAEKTSADAVLKRIALAGYDNEKYLAPDDTYAKLHGCCQYDRTLKGKEVAPATSQHTDHNSKQHDNHTQHSTNKQTMAEANKEKGFETIITPYFELKNALVNSDPKAAATQAKKILSGIEALKMESLTDEAHQVWMSNMKEITTSATKISTSQDIASQRQHFAALSLKVYALVKASPLDKPIYYQNCPMYNEGKGANWLSLEQNIKNPYYGSKMMTCGSVQEKID</sequence>
<dbReference type="InterPro" id="IPR036163">
    <property type="entry name" value="HMA_dom_sf"/>
</dbReference>
<dbReference type="InterPro" id="IPR021782">
    <property type="entry name" value="DUF3347"/>
</dbReference>
<evidence type="ECO:0000256" key="1">
    <source>
        <dbReference type="SAM" id="MobiDB-lite"/>
    </source>
</evidence>
<evidence type="ECO:0000313" key="3">
    <source>
        <dbReference type="EMBL" id="SKB55742.1"/>
    </source>
</evidence>
<evidence type="ECO:0000259" key="2">
    <source>
        <dbReference type="PROSITE" id="PS50846"/>
    </source>
</evidence>
<dbReference type="Proteomes" id="UP000190150">
    <property type="component" value="Unassembled WGS sequence"/>
</dbReference>
<dbReference type="Pfam" id="PF11827">
    <property type="entry name" value="DUF3347"/>
    <property type="match status" value="1"/>
</dbReference>